<dbReference type="AlphaFoldDB" id="A0ABD1QUP2"/>
<comment type="caution">
    <text evidence="2">The sequence shown here is derived from an EMBL/GenBank/DDBJ whole genome shotgun (WGS) entry which is preliminary data.</text>
</comment>
<feature type="compositionally biased region" description="Polar residues" evidence="1">
    <location>
        <begin position="67"/>
        <end position="83"/>
    </location>
</feature>
<feature type="region of interest" description="Disordered" evidence="1">
    <location>
        <begin position="1"/>
        <end position="83"/>
    </location>
</feature>
<protein>
    <submittedName>
        <fullName evidence="2">Uncharacterized protein</fullName>
    </submittedName>
</protein>
<proteinExistence type="predicted"/>
<keyword evidence="3" id="KW-1185">Reference proteome</keyword>
<dbReference type="Proteomes" id="UP001604277">
    <property type="component" value="Unassembled WGS sequence"/>
</dbReference>
<organism evidence="2 3">
    <name type="scientific">Forsythia ovata</name>
    <dbReference type="NCBI Taxonomy" id="205694"/>
    <lineage>
        <taxon>Eukaryota</taxon>
        <taxon>Viridiplantae</taxon>
        <taxon>Streptophyta</taxon>
        <taxon>Embryophyta</taxon>
        <taxon>Tracheophyta</taxon>
        <taxon>Spermatophyta</taxon>
        <taxon>Magnoliopsida</taxon>
        <taxon>eudicotyledons</taxon>
        <taxon>Gunneridae</taxon>
        <taxon>Pentapetalae</taxon>
        <taxon>asterids</taxon>
        <taxon>lamiids</taxon>
        <taxon>Lamiales</taxon>
        <taxon>Oleaceae</taxon>
        <taxon>Forsythieae</taxon>
        <taxon>Forsythia</taxon>
    </lineage>
</organism>
<gene>
    <name evidence="2" type="ORF">Fot_47930</name>
</gene>
<reference evidence="3" key="1">
    <citation type="submission" date="2024-07" db="EMBL/GenBank/DDBJ databases">
        <title>Two chromosome-level genome assemblies of Korean endemic species Abeliophyllum distichum and Forsythia ovata (Oleaceae).</title>
        <authorList>
            <person name="Jang H."/>
        </authorList>
    </citation>
    <scope>NUCLEOTIDE SEQUENCE [LARGE SCALE GENOMIC DNA]</scope>
</reference>
<sequence length="154" mass="17143">MEDDSQDPSDPRTDSDIMGEVSFSPEEEGEVEQRSIVSIFPPASTSEPETTKIPLGRAFPKAKSRKNQGPTSTEMRGSLNQQSALFARQLDNELKSTENVATVVQSKIWEVDFEILHLTAYDILSSVALHALQLHKRVEDPPEGQVAIYKLTMQ</sequence>
<name>A0ABD1QUP2_9LAMI</name>
<evidence type="ECO:0000313" key="3">
    <source>
        <dbReference type="Proteomes" id="UP001604277"/>
    </source>
</evidence>
<accession>A0ABD1QUP2</accession>
<dbReference type="EMBL" id="JBFOLJ010000014">
    <property type="protein sequence ID" value="KAL2478916.1"/>
    <property type="molecule type" value="Genomic_DNA"/>
</dbReference>
<evidence type="ECO:0000313" key="2">
    <source>
        <dbReference type="EMBL" id="KAL2478916.1"/>
    </source>
</evidence>
<evidence type="ECO:0000256" key="1">
    <source>
        <dbReference type="SAM" id="MobiDB-lite"/>
    </source>
</evidence>